<feature type="compositionally biased region" description="Polar residues" evidence="8">
    <location>
        <begin position="532"/>
        <end position="546"/>
    </location>
</feature>
<feature type="compositionally biased region" description="Basic and acidic residues" evidence="8">
    <location>
        <begin position="1145"/>
        <end position="1160"/>
    </location>
</feature>
<feature type="region of interest" description="Disordered" evidence="8">
    <location>
        <begin position="502"/>
        <end position="546"/>
    </location>
</feature>
<dbReference type="GO" id="GO:0005819">
    <property type="term" value="C:spindle"/>
    <property type="evidence" value="ECO:0007669"/>
    <property type="project" value="UniProtKB-SubCell"/>
</dbReference>
<dbReference type="PANTHER" id="PTHR13142:SF1">
    <property type="entry name" value="INNER CENTROMERE PROTEIN"/>
    <property type="match status" value="1"/>
</dbReference>
<feature type="compositionally biased region" description="Polar residues" evidence="8">
    <location>
        <begin position="1133"/>
        <end position="1143"/>
    </location>
</feature>
<dbReference type="Gene3D" id="6.10.250.2990">
    <property type="match status" value="1"/>
</dbReference>
<dbReference type="OrthoDB" id="6123at2759"/>
<feature type="compositionally biased region" description="Basic and acidic residues" evidence="8">
    <location>
        <begin position="502"/>
        <end position="511"/>
    </location>
</feature>
<feature type="compositionally biased region" description="Polar residues" evidence="8">
    <location>
        <begin position="756"/>
        <end position="772"/>
    </location>
</feature>
<feature type="compositionally biased region" description="Polar residues" evidence="8">
    <location>
        <begin position="130"/>
        <end position="140"/>
    </location>
</feature>
<reference evidence="10" key="1">
    <citation type="journal article" date="2021" name="Genome Biol. Evol.">
        <title>The assembled and annotated genome of the fairy-ring fungus Marasmius oreades.</title>
        <authorList>
            <person name="Hiltunen M."/>
            <person name="Ament-Velasquez S.L."/>
            <person name="Johannesson H."/>
        </authorList>
    </citation>
    <scope>NUCLEOTIDE SEQUENCE</scope>
    <source>
        <strain evidence="10">03SP1</strain>
    </source>
</reference>
<feature type="compositionally biased region" description="Polar residues" evidence="8">
    <location>
        <begin position="1047"/>
        <end position="1058"/>
    </location>
</feature>
<protein>
    <recommendedName>
        <fullName evidence="9">Inner centromere protein ARK-binding domain-containing protein</fullName>
    </recommendedName>
</protein>
<dbReference type="GO" id="GO:0005634">
    <property type="term" value="C:nucleus"/>
    <property type="evidence" value="ECO:0007669"/>
    <property type="project" value="UniProtKB-SubCell"/>
</dbReference>
<feature type="compositionally biased region" description="Low complexity" evidence="8">
    <location>
        <begin position="991"/>
        <end position="1003"/>
    </location>
</feature>
<keyword evidence="11" id="KW-1185">Reference proteome</keyword>
<feature type="compositionally biased region" description="Polar residues" evidence="8">
    <location>
        <begin position="598"/>
        <end position="611"/>
    </location>
</feature>
<comment type="caution">
    <text evidence="10">The sequence shown here is derived from an EMBL/GenBank/DDBJ whole genome shotgun (WGS) entry which is preliminary data.</text>
</comment>
<dbReference type="Pfam" id="PF03941">
    <property type="entry name" value="INCENP_ARK-bind"/>
    <property type="match status" value="1"/>
</dbReference>
<feature type="compositionally biased region" description="Polar residues" evidence="8">
    <location>
        <begin position="692"/>
        <end position="709"/>
    </location>
</feature>
<evidence type="ECO:0000256" key="3">
    <source>
        <dbReference type="ARBA" id="ARBA00010042"/>
    </source>
</evidence>
<evidence type="ECO:0000256" key="6">
    <source>
        <dbReference type="ARBA" id="ARBA00023212"/>
    </source>
</evidence>
<keyword evidence="4" id="KW-0963">Cytoplasm</keyword>
<evidence type="ECO:0000256" key="1">
    <source>
        <dbReference type="ARBA" id="ARBA00004123"/>
    </source>
</evidence>
<dbReference type="AlphaFoldDB" id="A0A9P7V2V6"/>
<dbReference type="InterPro" id="IPR005635">
    <property type="entry name" value="Inner_centromere_prot_ARK-bd"/>
</dbReference>
<organism evidence="10 11">
    <name type="scientific">Marasmius oreades</name>
    <name type="common">fairy-ring Marasmius</name>
    <dbReference type="NCBI Taxonomy" id="181124"/>
    <lineage>
        <taxon>Eukaryota</taxon>
        <taxon>Fungi</taxon>
        <taxon>Dikarya</taxon>
        <taxon>Basidiomycota</taxon>
        <taxon>Agaricomycotina</taxon>
        <taxon>Agaricomycetes</taxon>
        <taxon>Agaricomycetidae</taxon>
        <taxon>Agaricales</taxon>
        <taxon>Marasmiineae</taxon>
        <taxon>Marasmiaceae</taxon>
        <taxon>Marasmius</taxon>
    </lineage>
</organism>
<dbReference type="GeneID" id="66070145"/>
<feature type="region of interest" description="Disordered" evidence="8">
    <location>
        <begin position="110"/>
        <end position="140"/>
    </location>
</feature>
<evidence type="ECO:0000313" key="10">
    <source>
        <dbReference type="EMBL" id="KAG7099202.1"/>
    </source>
</evidence>
<dbReference type="GO" id="GO:0007059">
    <property type="term" value="P:chromosome segregation"/>
    <property type="evidence" value="ECO:0007669"/>
    <property type="project" value="UniProtKB-KW"/>
</dbReference>
<feature type="region of interest" description="Disordered" evidence="8">
    <location>
        <begin position="1127"/>
        <end position="1160"/>
    </location>
</feature>
<dbReference type="KEGG" id="more:E1B28_001069"/>
<accession>A0A9P7V2V6</accession>
<feature type="compositionally biased region" description="Polar residues" evidence="8">
    <location>
        <begin position="824"/>
        <end position="838"/>
    </location>
</feature>
<feature type="compositionally biased region" description="Low complexity" evidence="8">
    <location>
        <begin position="839"/>
        <end position="851"/>
    </location>
</feature>
<feature type="region of interest" description="Disordered" evidence="8">
    <location>
        <begin position="182"/>
        <end position="206"/>
    </location>
</feature>
<comment type="similarity">
    <text evidence="3">Belongs to the INCENP family.</text>
</comment>
<feature type="region of interest" description="Disordered" evidence="8">
    <location>
        <begin position="824"/>
        <end position="856"/>
    </location>
</feature>
<dbReference type="Proteomes" id="UP001049176">
    <property type="component" value="Chromosome 1"/>
</dbReference>
<name>A0A9P7V2V6_9AGAR</name>
<dbReference type="EMBL" id="CM032181">
    <property type="protein sequence ID" value="KAG7099202.1"/>
    <property type="molecule type" value="Genomic_DNA"/>
</dbReference>
<dbReference type="PANTHER" id="PTHR13142">
    <property type="entry name" value="INNER CENTROMERE PROTEIN"/>
    <property type="match status" value="1"/>
</dbReference>
<feature type="compositionally biased region" description="Polar residues" evidence="8">
    <location>
        <begin position="188"/>
        <end position="204"/>
    </location>
</feature>
<evidence type="ECO:0000256" key="2">
    <source>
        <dbReference type="ARBA" id="ARBA00004186"/>
    </source>
</evidence>
<feature type="region of interest" description="Disordered" evidence="8">
    <location>
        <begin position="594"/>
        <end position="711"/>
    </location>
</feature>
<keyword evidence="5" id="KW-0159">Chromosome partition</keyword>
<feature type="region of interest" description="Disordered" evidence="8">
    <location>
        <begin position="277"/>
        <end position="309"/>
    </location>
</feature>
<evidence type="ECO:0000259" key="9">
    <source>
        <dbReference type="Pfam" id="PF03941"/>
    </source>
</evidence>
<proteinExistence type="inferred from homology"/>
<evidence type="ECO:0000313" key="11">
    <source>
        <dbReference type="Proteomes" id="UP001049176"/>
    </source>
</evidence>
<evidence type="ECO:0000256" key="5">
    <source>
        <dbReference type="ARBA" id="ARBA00022829"/>
    </source>
</evidence>
<feature type="region of interest" description="Disordered" evidence="8">
    <location>
        <begin position="915"/>
        <end position="961"/>
    </location>
</feature>
<evidence type="ECO:0000256" key="8">
    <source>
        <dbReference type="SAM" id="MobiDB-lite"/>
    </source>
</evidence>
<gene>
    <name evidence="10" type="ORF">E1B28_001069</name>
</gene>
<keyword evidence="6" id="KW-0206">Cytoskeleton</keyword>
<keyword evidence="7" id="KW-0539">Nucleus</keyword>
<feature type="region of interest" description="Disordered" evidence="8">
    <location>
        <begin position="973"/>
        <end position="1092"/>
    </location>
</feature>
<feature type="compositionally biased region" description="Basic and acidic residues" evidence="8">
    <location>
        <begin position="915"/>
        <end position="945"/>
    </location>
</feature>
<feature type="domain" description="Inner centromere protein ARK-binding" evidence="9">
    <location>
        <begin position="1066"/>
        <end position="1122"/>
    </location>
</feature>
<dbReference type="RefSeq" id="XP_043015672.1">
    <property type="nucleotide sequence ID" value="XM_043146967.1"/>
</dbReference>
<feature type="region of interest" description="Disordered" evidence="8">
    <location>
        <begin position="212"/>
        <end position="231"/>
    </location>
</feature>
<evidence type="ECO:0000256" key="7">
    <source>
        <dbReference type="ARBA" id="ARBA00023242"/>
    </source>
</evidence>
<feature type="compositionally biased region" description="Polar residues" evidence="8">
    <location>
        <begin position="1030"/>
        <end position="1040"/>
    </location>
</feature>
<comment type="subcellular location">
    <subcellularLocation>
        <location evidence="2">Cytoplasm</location>
        <location evidence="2">Cytoskeleton</location>
        <location evidence="2">Spindle</location>
    </subcellularLocation>
    <subcellularLocation>
        <location evidence="1">Nucleus</location>
    </subcellularLocation>
</comment>
<sequence length="1160" mass="127206">MSHTNLLQWSNSIRFLIANDSGRESFQQQINTHGFLFLDDYLNNILVKPKQDALIDLVKTPSRQKNHIQISKIKNPSPSKLNRVMSLEDDGDKENASPVNNFHKALLQAREKEDQPRLPTAPLEVPVTPHPTQDSSISAHEPNSYTLVTPVVSVTSTEDPTEVAEHYAPLELSVIAEDDELADRSRMSSHPSPEKFTQSPTKTQDLPDVVEQETSTNAAVQPSNPNDSMHTADAILPLADTFHAIPSESALVPLLPTVDETDTQHVTQEVTAEIEVERKSTEDAQTEQNDPTLSLAGTKGEDHTSTIPVFPSLPAPIPIRKSVRVLSETSAEPGFLGAFTPAAAITKRTSWLMKSREVKALESVNGKATNFATVSTHVTTIPGVPSKRKSDDMLGAGVPGMARQDEGERAAKVAKKVDTDMIPRKVGEEERPETPTEAANEGDEFTQVLEPQGGEQKGMLDQFKRTVEGLGARFGKSTGKSMGGGLISNALAEARAAAEAKVAERNRRDEDVMMDGPSLSKLLGTNEPVSEPPSTGSSLQQADLSTQGVEVVAVDLPSQPCHSRLSVSDLALPEDSKEQDSERKNILSLFPPEHENKLLSQTNKPSSTTPVSPFGKLFDKTSPVFIPPSLPPATSKPAQPVSPRLASTKPPSITVGLSPRLPASPPMGQQKRPPLSAQSTWESLKSEASERVFSSQEPPAWMPSSQDTEYSAAYEAQPQRFTQSDEDDSWPIDGKLGEKIKQWPFGMTLNNDRDSLTWSSAPTDSQKLNTNVDEMEVTEDHSQGPVTHDHNVPGSYCMDMDDEEESADKDADMSIDNVKPTVSFVESTVPQQDRSIPLSSSQTEEQSQPSQGGFFGHATKLVSNVLGTNKKPKAEVKSLQLAAAAAKKQQEEKDKKATVLKNMESRRQLVLQKKVEEERTRQLEEERKMKEEAERRKREREEHTGKILVKPAAKKEDDLTGKRKIELKKPVAGGLNSSASSKPTFKPAIKSTPSTVSVVGSSSIGMPPANSVSKMKAKTPAKGEDDDFAQPSQVVQNQMSARAKAQIQASKQTESVIPSESIELPEINSEYSDSDDEDRKRAFDPPDWAQSPELRQALQMQSTINPDEIFGAIQPLRMEEIFRNGRTSRFRPRSSSANWNGTDRLTAEEERDYARRMGFR</sequence>
<feature type="compositionally biased region" description="Polar residues" evidence="8">
    <location>
        <begin position="212"/>
        <end position="229"/>
    </location>
</feature>
<evidence type="ECO:0000256" key="4">
    <source>
        <dbReference type="ARBA" id="ARBA00022490"/>
    </source>
</evidence>
<feature type="region of interest" description="Disordered" evidence="8">
    <location>
        <begin position="754"/>
        <end position="812"/>
    </location>
</feature>
<feature type="compositionally biased region" description="Basic and acidic residues" evidence="8">
    <location>
        <begin position="778"/>
        <end position="791"/>
    </location>
</feature>